<feature type="region of interest" description="Disordered" evidence="1">
    <location>
        <begin position="315"/>
        <end position="358"/>
    </location>
</feature>
<gene>
    <name evidence="2" type="ORF">N0V89_011795</name>
</gene>
<protein>
    <submittedName>
        <fullName evidence="2">Uncharacterized protein</fullName>
    </submittedName>
</protein>
<keyword evidence="3" id="KW-1185">Reference proteome</keyword>
<organism evidence="2 3">
    <name type="scientific">Didymosphaeria variabile</name>
    <dbReference type="NCBI Taxonomy" id="1932322"/>
    <lineage>
        <taxon>Eukaryota</taxon>
        <taxon>Fungi</taxon>
        <taxon>Dikarya</taxon>
        <taxon>Ascomycota</taxon>
        <taxon>Pezizomycotina</taxon>
        <taxon>Dothideomycetes</taxon>
        <taxon>Pleosporomycetidae</taxon>
        <taxon>Pleosporales</taxon>
        <taxon>Massarineae</taxon>
        <taxon>Didymosphaeriaceae</taxon>
        <taxon>Didymosphaeria</taxon>
    </lineage>
</organism>
<dbReference type="GeneID" id="80915325"/>
<accession>A0A9W9C5P7</accession>
<feature type="compositionally biased region" description="Acidic residues" evidence="1">
    <location>
        <begin position="334"/>
        <end position="349"/>
    </location>
</feature>
<dbReference type="EMBL" id="JAPEUX010000009">
    <property type="protein sequence ID" value="KAJ4345660.1"/>
    <property type="molecule type" value="Genomic_DNA"/>
</dbReference>
<dbReference type="Proteomes" id="UP001140513">
    <property type="component" value="Unassembled WGS sequence"/>
</dbReference>
<proteinExistence type="predicted"/>
<dbReference type="OrthoDB" id="3690251at2759"/>
<evidence type="ECO:0000313" key="2">
    <source>
        <dbReference type="EMBL" id="KAJ4345660.1"/>
    </source>
</evidence>
<reference evidence="2" key="1">
    <citation type="submission" date="2022-10" db="EMBL/GenBank/DDBJ databases">
        <title>Tapping the CABI collections for fungal endophytes: first genome assemblies for Collariella, Neodidymelliopsis, Ascochyta clinopodiicola, Didymella pomorum, Didymosphaeria variabile, Neocosmospora piperis and Neocucurbitaria cava.</title>
        <authorList>
            <person name="Hill R."/>
        </authorList>
    </citation>
    <scope>NUCLEOTIDE SEQUENCE</scope>
    <source>
        <strain evidence="2">IMI 356815</strain>
    </source>
</reference>
<sequence>MSPDADLDRRRRAIEHIISVCAGWSPRILSGPGTIACKKGSDIEAAICFDVKSGNGPVRYDSIYVVGWPQDPRHIHIVPGQVWFDITKTWPAGWEWTLWQCAVELEDVPAAVVSLIAASKSTQDALSDLSSSAGVVRPRKWYRNPSNNVEFDGWCVPPPLDITRQFTHINKDTTIRISERSIQRLWDHLDKDASLDLYDNPFKPMIADFVLTFKDPQTDAQRHVFVEHKASFRVGKKKPLEPFLDAKYNWHVLISQEVNRQNEHVYRLVFAGGQVPQRYLEEPRHMHATMKDRWGTAHRDDPNDEMVVERIADGEPDQLQLGSLDMPNLAARGDDDDDDPSDEEGEEEPGSQGANRQWRVRNGRVEIYARNVFNDQSWYMGQNMMVPAFSGCSHGTSVLVEQAWTEQERAAYAISRTLPRPALDSKQIPITFGRRLYETPTGERQYLKASVRKYDGCSKIRTLYVLYDSVGSVDSLEEMQPTLHCTGPAGGGRCSQCDEEHEHVQHVRGSTSHRFPAGYETHRGVVDRVGKFRGTFGLKDGRLWQRCAELFSEEETYEAYTFGELLQSTWKHGLRSPKDLPRSIAAVAAAAAPPRRWAPCNACWAARRLCDTSRGTCSGCRSSKSACVRKRCVFFADPEACADPNCSEVHNTDGYNLLTEAPRNLDGGDRQKDAQRDDALKCRIPVCNNCWSNGWHLLCSKELICYMCKHHNKEGSCTRTRCSNPLGCDRLKCAYAHSDFHGSCEDHEFREPTAPVAPGDLDEEARVKIAKERGRTLKTIANKASPYTSFKRVRKTADGVVQRQGPLRSLL</sequence>
<name>A0A9W9C5P7_9PLEO</name>
<evidence type="ECO:0000313" key="3">
    <source>
        <dbReference type="Proteomes" id="UP001140513"/>
    </source>
</evidence>
<evidence type="ECO:0000256" key="1">
    <source>
        <dbReference type="SAM" id="MobiDB-lite"/>
    </source>
</evidence>
<comment type="caution">
    <text evidence="2">The sequence shown here is derived from an EMBL/GenBank/DDBJ whole genome shotgun (WGS) entry which is preliminary data.</text>
</comment>
<dbReference type="RefSeq" id="XP_056065824.1">
    <property type="nucleotide sequence ID" value="XM_056220521.1"/>
</dbReference>
<dbReference type="AlphaFoldDB" id="A0A9W9C5P7"/>